<evidence type="ECO:0000256" key="1">
    <source>
        <dbReference type="SAM" id="Phobius"/>
    </source>
</evidence>
<dbReference type="OrthoDB" id="290051at2"/>
<keyword evidence="1" id="KW-0472">Membrane</keyword>
<keyword evidence="4" id="KW-1185">Reference proteome</keyword>
<sequence>MSKVPEKLDYIPGLDGIRALAALLVISTHWPNNSISLKFGWVGVNIFFVLSGFLITRILVNEKQRAFKQYLGDFFYKRALRIFPVYYLFIFSTALIVLLIYYFVPALSKEGSLLAGVNAIRHDMPFYLTYTYNIKLNLAPLFHFGDYANDFFGHLWSLAVEEQFYLIFPFLVYFLNSRQLKKLVIAIMIICPLIRLWAAVIGIHLVSNRYWLGEFLYTNTFCQADALAAGALLALHPFNINFPYRTFFITAFICLATGLTCLYYLRHAGYFLVDGKSLGFDFPAFWLMETTPHFLINIRAFYQYSLVNLLAFVLIAPAVIKKPLFPAILQSAPISYLGKISYGVYLFHYPMKALFVIGGGFFGGWFTLTANPVIHIGLFILYLFVVIMLAHFSYQYFERKIMLKYKPGNAVN</sequence>
<keyword evidence="1" id="KW-1133">Transmembrane helix</keyword>
<feature type="transmembrane region" description="Helical" evidence="1">
    <location>
        <begin position="215"/>
        <end position="235"/>
    </location>
</feature>
<dbReference type="GO" id="GO:0016020">
    <property type="term" value="C:membrane"/>
    <property type="evidence" value="ECO:0007669"/>
    <property type="project" value="TreeGrafter"/>
</dbReference>
<feature type="transmembrane region" description="Helical" evidence="1">
    <location>
        <begin position="247"/>
        <end position="265"/>
    </location>
</feature>
<dbReference type="InterPro" id="IPR002656">
    <property type="entry name" value="Acyl_transf_3_dom"/>
</dbReference>
<feature type="transmembrane region" description="Helical" evidence="1">
    <location>
        <begin position="374"/>
        <end position="397"/>
    </location>
</feature>
<feature type="transmembrane region" description="Helical" evidence="1">
    <location>
        <begin position="155"/>
        <end position="176"/>
    </location>
</feature>
<evidence type="ECO:0000259" key="2">
    <source>
        <dbReference type="Pfam" id="PF01757"/>
    </source>
</evidence>
<reference evidence="3 4" key="1">
    <citation type="submission" date="2017-08" db="EMBL/GenBank/DDBJ databases">
        <title>Complete genome sequence of Mucilaginibacter sp. strain BJC16-A31.</title>
        <authorList>
            <consortium name="Henan University of Science and Technology"/>
            <person name="You X."/>
        </authorList>
    </citation>
    <scope>NUCLEOTIDE SEQUENCE [LARGE SCALE GENOMIC DNA]</scope>
    <source>
        <strain evidence="3 4">BJC16-A31</strain>
    </source>
</reference>
<dbReference type="KEGG" id="muc:MuYL_4914"/>
<feature type="transmembrane region" description="Helical" evidence="1">
    <location>
        <begin position="349"/>
        <end position="368"/>
    </location>
</feature>
<feature type="transmembrane region" description="Helical" evidence="1">
    <location>
        <begin position="183"/>
        <end position="203"/>
    </location>
</feature>
<feature type="transmembrane region" description="Helical" evidence="1">
    <location>
        <begin position="39"/>
        <end position="60"/>
    </location>
</feature>
<dbReference type="PANTHER" id="PTHR23028:SF53">
    <property type="entry name" value="ACYL_TRANSF_3 DOMAIN-CONTAINING PROTEIN"/>
    <property type="match status" value="1"/>
</dbReference>
<dbReference type="GO" id="GO:0016747">
    <property type="term" value="F:acyltransferase activity, transferring groups other than amino-acyl groups"/>
    <property type="evidence" value="ECO:0007669"/>
    <property type="project" value="InterPro"/>
</dbReference>
<dbReference type="Proteomes" id="UP000215002">
    <property type="component" value="Chromosome"/>
</dbReference>
<dbReference type="Pfam" id="PF01757">
    <property type="entry name" value="Acyl_transf_3"/>
    <property type="match status" value="1"/>
</dbReference>
<dbReference type="GO" id="GO:0009103">
    <property type="term" value="P:lipopolysaccharide biosynthetic process"/>
    <property type="evidence" value="ECO:0007669"/>
    <property type="project" value="TreeGrafter"/>
</dbReference>
<dbReference type="PANTHER" id="PTHR23028">
    <property type="entry name" value="ACETYLTRANSFERASE"/>
    <property type="match status" value="1"/>
</dbReference>
<feature type="domain" description="Acyltransferase 3" evidence="2">
    <location>
        <begin position="12"/>
        <end position="389"/>
    </location>
</feature>
<dbReference type="RefSeq" id="WP_157741085.1">
    <property type="nucleotide sequence ID" value="NZ_CP022743.1"/>
</dbReference>
<organism evidence="3 4">
    <name type="scientific">Mucilaginibacter xinganensis</name>
    <dbReference type="NCBI Taxonomy" id="1234841"/>
    <lineage>
        <taxon>Bacteria</taxon>
        <taxon>Pseudomonadati</taxon>
        <taxon>Bacteroidota</taxon>
        <taxon>Sphingobacteriia</taxon>
        <taxon>Sphingobacteriales</taxon>
        <taxon>Sphingobacteriaceae</taxon>
        <taxon>Mucilaginibacter</taxon>
    </lineage>
</organism>
<evidence type="ECO:0000313" key="3">
    <source>
        <dbReference type="EMBL" id="ASU36797.1"/>
    </source>
</evidence>
<keyword evidence="1" id="KW-0812">Transmembrane</keyword>
<name>A0A223P3V4_9SPHI</name>
<gene>
    <name evidence="3" type="ORF">MuYL_4914</name>
</gene>
<accession>A0A223P3V4</accession>
<dbReference type="AlphaFoldDB" id="A0A223P3V4"/>
<feature type="transmembrane region" description="Helical" evidence="1">
    <location>
        <begin position="301"/>
        <end position="320"/>
    </location>
</feature>
<protein>
    <recommendedName>
        <fullName evidence="2">Acyltransferase 3 domain-containing protein</fullName>
    </recommendedName>
</protein>
<evidence type="ECO:0000313" key="4">
    <source>
        <dbReference type="Proteomes" id="UP000215002"/>
    </source>
</evidence>
<feature type="transmembrane region" description="Helical" evidence="1">
    <location>
        <begin position="85"/>
        <end position="104"/>
    </location>
</feature>
<proteinExistence type="predicted"/>
<dbReference type="EMBL" id="CP022743">
    <property type="protein sequence ID" value="ASU36797.1"/>
    <property type="molecule type" value="Genomic_DNA"/>
</dbReference>
<dbReference type="InterPro" id="IPR050879">
    <property type="entry name" value="Acyltransferase_3"/>
</dbReference>